<sequence>MSGGLALGAFEAGVCEVLDEQGPPGWVIGVSSGAVNAAIVAGNPPGRRAEALRRFWMSAADEPMPWTSFLLGPPPAEGAWRRTYNEMAAIRTLTLGRPGVFSPRLLQSGTGAAPALYDLEPLLRRLPDCVDFDLLNGPAAPRLTLVATDVESGERVVFDSARGARIGPGHVLASCALLPVFAPVEVEGRLLGDGGLASNLPLDLLLAGDEAGERLAVLVDLFAERGSRPRSLGASIARAGDLAFGNQTLRMIEAAAREYGLRDLLRRLADGLPAESREDAALAPLLAEAEREGSKGALTLLRLGYRASLDEAGPGKLFDFSRATLQDRWRAGAAAARAGLEGLGAAGAGRALAPGLTLHEVEG</sequence>
<comment type="caution">
    <text evidence="6">The sequence shown here is derived from an EMBL/GenBank/DDBJ whole genome shotgun (WGS) entry which is preliminary data.</text>
</comment>
<dbReference type="GO" id="GO:0016042">
    <property type="term" value="P:lipid catabolic process"/>
    <property type="evidence" value="ECO:0007669"/>
    <property type="project" value="UniProtKB-UniRule"/>
</dbReference>
<dbReference type="EMBL" id="JACIJD010000004">
    <property type="protein sequence ID" value="MBB5693162.1"/>
    <property type="molecule type" value="Genomic_DNA"/>
</dbReference>
<keyword evidence="7" id="KW-1185">Reference proteome</keyword>
<organism evidence="6 7">
    <name type="scientific">Muricoccus pecuniae</name>
    <dbReference type="NCBI Taxonomy" id="693023"/>
    <lineage>
        <taxon>Bacteria</taxon>
        <taxon>Pseudomonadati</taxon>
        <taxon>Pseudomonadota</taxon>
        <taxon>Alphaproteobacteria</taxon>
        <taxon>Acetobacterales</taxon>
        <taxon>Roseomonadaceae</taxon>
        <taxon>Muricoccus</taxon>
    </lineage>
</organism>
<dbReference type="Proteomes" id="UP000580654">
    <property type="component" value="Unassembled WGS sequence"/>
</dbReference>
<proteinExistence type="predicted"/>
<evidence type="ECO:0000256" key="1">
    <source>
        <dbReference type="ARBA" id="ARBA00022801"/>
    </source>
</evidence>
<reference evidence="6 7" key="1">
    <citation type="submission" date="2020-08" db="EMBL/GenBank/DDBJ databases">
        <title>Genomic Encyclopedia of Type Strains, Phase IV (KMG-IV): sequencing the most valuable type-strain genomes for metagenomic binning, comparative biology and taxonomic classification.</title>
        <authorList>
            <person name="Goeker M."/>
        </authorList>
    </citation>
    <scope>NUCLEOTIDE SEQUENCE [LARGE SCALE GENOMIC DNA]</scope>
    <source>
        <strain evidence="6 7">DSM 25622</strain>
    </source>
</reference>
<feature type="short sequence motif" description="DGA/G" evidence="4">
    <location>
        <begin position="193"/>
        <end position="195"/>
    </location>
</feature>
<evidence type="ECO:0000256" key="3">
    <source>
        <dbReference type="ARBA" id="ARBA00023098"/>
    </source>
</evidence>
<keyword evidence="3 4" id="KW-0443">Lipid metabolism</keyword>
<keyword evidence="1 4" id="KW-0378">Hydrolase</keyword>
<dbReference type="GO" id="GO:0016787">
    <property type="term" value="F:hydrolase activity"/>
    <property type="evidence" value="ECO:0007669"/>
    <property type="project" value="UniProtKB-UniRule"/>
</dbReference>
<dbReference type="PANTHER" id="PTHR14226:SF57">
    <property type="entry name" value="BLR7027 PROTEIN"/>
    <property type="match status" value="1"/>
</dbReference>
<dbReference type="InterPro" id="IPR002641">
    <property type="entry name" value="PNPLA_dom"/>
</dbReference>
<feature type="active site" description="Nucleophile" evidence="4">
    <location>
        <position position="31"/>
    </location>
</feature>
<name>A0A840YF94_9PROT</name>
<dbReference type="PANTHER" id="PTHR14226">
    <property type="entry name" value="NEUROPATHY TARGET ESTERASE/SWISS CHEESE D.MELANOGASTER"/>
    <property type="match status" value="1"/>
</dbReference>
<feature type="domain" description="PNPLA" evidence="5">
    <location>
        <begin position="1"/>
        <end position="206"/>
    </location>
</feature>
<dbReference type="InterPro" id="IPR050301">
    <property type="entry name" value="NTE"/>
</dbReference>
<evidence type="ECO:0000259" key="5">
    <source>
        <dbReference type="PROSITE" id="PS51635"/>
    </source>
</evidence>
<protein>
    <submittedName>
        <fullName evidence="6">NTE family protein</fullName>
    </submittedName>
</protein>
<dbReference type="RefSeq" id="WP_184514875.1">
    <property type="nucleotide sequence ID" value="NZ_JACIJD010000004.1"/>
</dbReference>
<evidence type="ECO:0000313" key="7">
    <source>
        <dbReference type="Proteomes" id="UP000580654"/>
    </source>
</evidence>
<dbReference type="Pfam" id="PF01734">
    <property type="entry name" value="Patatin"/>
    <property type="match status" value="1"/>
</dbReference>
<evidence type="ECO:0000256" key="2">
    <source>
        <dbReference type="ARBA" id="ARBA00022963"/>
    </source>
</evidence>
<dbReference type="AlphaFoldDB" id="A0A840YF94"/>
<dbReference type="SUPFAM" id="SSF52151">
    <property type="entry name" value="FabD/lysophospholipase-like"/>
    <property type="match status" value="1"/>
</dbReference>
<evidence type="ECO:0000313" key="6">
    <source>
        <dbReference type="EMBL" id="MBB5693162.1"/>
    </source>
</evidence>
<accession>A0A840YF94</accession>
<keyword evidence="2 4" id="KW-0442">Lipid degradation</keyword>
<comment type="caution">
    <text evidence="4">Lacks conserved residue(s) required for the propagation of feature annotation.</text>
</comment>
<dbReference type="Pfam" id="PF12536">
    <property type="entry name" value="DUF3734"/>
    <property type="match status" value="1"/>
</dbReference>
<dbReference type="InterPro" id="IPR016035">
    <property type="entry name" value="Acyl_Trfase/lysoPLipase"/>
</dbReference>
<dbReference type="InterPro" id="IPR021095">
    <property type="entry name" value="DUF3734"/>
</dbReference>
<dbReference type="Gene3D" id="3.40.1090.10">
    <property type="entry name" value="Cytosolic phospholipase A2 catalytic domain"/>
    <property type="match status" value="2"/>
</dbReference>
<feature type="active site" description="Proton acceptor" evidence="4">
    <location>
        <position position="193"/>
    </location>
</feature>
<feature type="short sequence motif" description="GXSXG" evidence="4">
    <location>
        <begin position="29"/>
        <end position="33"/>
    </location>
</feature>
<evidence type="ECO:0000256" key="4">
    <source>
        <dbReference type="PROSITE-ProRule" id="PRU01161"/>
    </source>
</evidence>
<dbReference type="PROSITE" id="PS51635">
    <property type="entry name" value="PNPLA"/>
    <property type="match status" value="1"/>
</dbReference>
<gene>
    <name evidence="6" type="ORF">FHS87_001188</name>
</gene>